<protein>
    <submittedName>
        <fullName evidence="7">Alcohol dehydrogenase zinc-binding domain protein</fullName>
    </submittedName>
</protein>
<evidence type="ECO:0000256" key="4">
    <source>
        <dbReference type="ARBA" id="ARBA00023002"/>
    </source>
</evidence>
<evidence type="ECO:0000256" key="2">
    <source>
        <dbReference type="ARBA" id="ARBA00022723"/>
    </source>
</evidence>
<evidence type="ECO:0000256" key="1">
    <source>
        <dbReference type="ARBA" id="ARBA00001947"/>
    </source>
</evidence>
<dbReference type="PANTHER" id="PTHR42813:SF2">
    <property type="entry name" value="DEHYDROGENASE, ZINC-CONTAINING, PUTATIVE (AFU_ORTHOLOGUE AFUA_2G02810)-RELATED"/>
    <property type="match status" value="1"/>
</dbReference>
<dbReference type="GO" id="GO:0008270">
    <property type="term" value="F:zinc ion binding"/>
    <property type="evidence" value="ECO:0007669"/>
    <property type="project" value="InterPro"/>
</dbReference>
<dbReference type="STRING" id="402881.Plav_0372"/>
<dbReference type="EMBL" id="CP000774">
    <property type="protein sequence ID" value="ABS61995.1"/>
    <property type="molecule type" value="Genomic_DNA"/>
</dbReference>
<comment type="cofactor">
    <cofactor evidence="1 5">
        <name>Zn(2+)</name>
        <dbReference type="ChEBI" id="CHEBI:29105"/>
    </cofactor>
</comment>
<dbReference type="OrthoDB" id="9773078at2"/>
<dbReference type="SMART" id="SM00829">
    <property type="entry name" value="PKS_ER"/>
    <property type="match status" value="1"/>
</dbReference>
<dbReference type="Pfam" id="PF00107">
    <property type="entry name" value="ADH_zinc_N"/>
    <property type="match status" value="1"/>
</dbReference>
<dbReference type="Pfam" id="PF08240">
    <property type="entry name" value="ADH_N"/>
    <property type="match status" value="1"/>
</dbReference>
<dbReference type="eggNOG" id="COG1063">
    <property type="taxonomic scope" value="Bacteria"/>
</dbReference>
<keyword evidence="4" id="KW-0560">Oxidoreductase</keyword>
<dbReference type="Proteomes" id="UP000006377">
    <property type="component" value="Chromosome"/>
</dbReference>
<dbReference type="Gene3D" id="3.40.50.720">
    <property type="entry name" value="NAD(P)-binding Rossmann-like Domain"/>
    <property type="match status" value="1"/>
</dbReference>
<dbReference type="SUPFAM" id="SSF50129">
    <property type="entry name" value="GroES-like"/>
    <property type="match status" value="1"/>
</dbReference>
<evidence type="ECO:0000256" key="3">
    <source>
        <dbReference type="ARBA" id="ARBA00022833"/>
    </source>
</evidence>
<dbReference type="InterPro" id="IPR020843">
    <property type="entry name" value="ER"/>
</dbReference>
<comment type="similarity">
    <text evidence="5">Belongs to the zinc-containing alcohol dehydrogenase family.</text>
</comment>
<evidence type="ECO:0000313" key="7">
    <source>
        <dbReference type="EMBL" id="ABS61995.1"/>
    </source>
</evidence>
<dbReference type="CDD" id="cd08284">
    <property type="entry name" value="FDH_like_2"/>
    <property type="match status" value="1"/>
</dbReference>
<organism evidence="7 8">
    <name type="scientific">Parvibaculum lavamentivorans (strain DS-1 / DSM 13023 / NCIMB 13966)</name>
    <dbReference type="NCBI Taxonomy" id="402881"/>
    <lineage>
        <taxon>Bacteria</taxon>
        <taxon>Pseudomonadati</taxon>
        <taxon>Pseudomonadota</taxon>
        <taxon>Alphaproteobacteria</taxon>
        <taxon>Hyphomicrobiales</taxon>
        <taxon>Parvibaculaceae</taxon>
        <taxon>Parvibaculum</taxon>
    </lineage>
</organism>
<feature type="domain" description="Enoyl reductase (ER)" evidence="6">
    <location>
        <begin position="8"/>
        <end position="346"/>
    </location>
</feature>
<name>A7HQ12_PARL1</name>
<dbReference type="InterPro" id="IPR013154">
    <property type="entry name" value="ADH-like_N"/>
</dbReference>
<dbReference type="InterPro" id="IPR036291">
    <property type="entry name" value="NAD(P)-bd_dom_sf"/>
</dbReference>
<dbReference type="InterPro" id="IPR002328">
    <property type="entry name" value="ADH_Zn_CS"/>
</dbReference>
<dbReference type="PANTHER" id="PTHR42813">
    <property type="entry name" value="ZINC-TYPE ALCOHOL DEHYDROGENASE-LIKE"/>
    <property type="match status" value="1"/>
</dbReference>
<reference evidence="7 8" key="1">
    <citation type="journal article" date="2011" name="Stand. Genomic Sci.">
        <title>Complete genome sequence of Parvibaculum lavamentivorans type strain (DS-1(T)).</title>
        <authorList>
            <person name="Schleheck D."/>
            <person name="Weiss M."/>
            <person name="Pitluck S."/>
            <person name="Bruce D."/>
            <person name="Land M.L."/>
            <person name="Han S."/>
            <person name="Saunders E."/>
            <person name="Tapia R."/>
            <person name="Detter C."/>
            <person name="Brettin T."/>
            <person name="Han J."/>
            <person name="Woyke T."/>
            <person name="Goodwin L."/>
            <person name="Pennacchio L."/>
            <person name="Nolan M."/>
            <person name="Cook A.M."/>
            <person name="Kjelleberg S."/>
            <person name="Thomas T."/>
        </authorList>
    </citation>
    <scope>NUCLEOTIDE SEQUENCE [LARGE SCALE GENOMIC DNA]</scope>
    <source>
        <strain evidence="8">DS-1 / DSM 13023 / NCIMB 13966</strain>
    </source>
</reference>
<accession>A7HQ12</accession>
<sequence length="348" mass="36943">MKALGYHGERDIRYDDFPDPVLMGQDGAIVKMKSCGICGSDLHIYHGHGFSKDTGYCVGHEAVGEVVEVGRDVRTLKVGDEVMMSAAVRSGGCGRCPACRAGTPAKCAKQIWGCYGLSTNLQGCQAEGIAIPWADNNATRIPEGISTDQALLLTDNLPTAYMGAKNADIGPGKTVAIVGLGPIGLMAVQSAFVLGAARVFAIDLVKERRDAAAALGAIPLSPETAIEEVREATDGAMVECSVEAVGIDKTIELAIAVAGRNASISVFGANQNQAFKYPLWTAFNKSLTFRVAGCFVQSHWPELIPLVQAGRLTPEKFITHRMSLKDGAEAYRIFDGKLDNVMKVVLAP</sequence>
<dbReference type="RefSeq" id="WP_011995286.1">
    <property type="nucleotide sequence ID" value="NC_009719.1"/>
</dbReference>
<dbReference type="HOGENOM" id="CLU_026673_11_3_5"/>
<dbReference type="Gene3D" id="3.90.180.10">
    <property type="entry name" value="Medium-chain alcohol dehydrogenases, catalytic domain"/>
    <property type="match status" value="1"/>
</dbReference>
<dbReference type="InterPro" id="IPR011032">
    <property type="entry name" value="GroES-like_sf"/>
</dbReference>
<evidence type="ECO:0000259" key="6">
    <source>
        <dbReference type="SMART" id="SM00829"/>
    </source>
</evidence>
<gene>
    <name evidence="7" type="ordered locus">Plav_0372</name>
</gene>
<dbReference type="KEGG" id="pla:Plav_0372"/>
<keyword evidence="3 5" id="KW-0862">Zinc</keyword>
<evidence type="ECO:0000256" key="5">
    <source>
        <dbReference type="RuleBase" id="RU361277"/>
    </source>
</evidence>
<proteinExistence type="inferred from homology"/>
<dbReference type="PROSITE" id="PS00059">
    <property type="entry name" value="ADH_ZINC"/>
    <property type="match status" value="1"/>
</dbReference>
<keyword evidence="2 5" id="KW-0479">Metal-binding</keyword>
<keyword evidence="8" id="KW-1185">Reference proteome</keyword>
<dbReference type="SUPFAM" id="SSF51735">
    <property type="entry name" value="NAD(P)-binding Rossmann-fold domains"/>
    <property type="match status" value="1"/>
</dbReference>
<dbReference type="GO" id="GO:0016616">
    <property type="term" value="F:oxidoreductase activity, acting on the CH-OH group of donors, NAD or NADP as acceptor"/>
    <property type="evidence" value="ECO:0007669"/>
    <property type="project" value="UniProtKB-ARBA"/>
</dbReference>
<evidence type="ECO:0000313" key="8">
    <source>
        <dbReference type="Proteomes" id="UP000006377"/>
    </source>
</evidence>
<dbReference type="AlphaFoldDB" id="A7HQ12"/>
<dbReference type="InterPro" id="IPR013149">
    <property type="entry name" value="ADH-like_C"/>
</dbReference>